<name>Q07RS7_RHOP5</name>
<dbReference type="STRING" id="316055.RPE_1405"/>
<dbReference type="AlphaFoldDB" id="Q07RS7"/>
<organism evidence="1">
    <name type="scientific">Rhodopseudomonas palustris (strain BisA53)</name>
    <dbReference type="NCBI Taxonomy" id="316055"/>
    <lineage>
        <taxon>Bacteria</taxon>
        <taxon>Pseudomonadati</taxon>
        <taxon>Pseudomonadota</taxon>
        <taxon>Alphaproteobacteria</taxon>
        <taxon>Hyphomicrobiales</taxon>
        <taxon>Nitrobacteraceae</taxon>
        <taxon>Rhodopseudomonas</taxon>
    </lineage>
</organism>
<dbReference type="EMBL" id="CP000463">
    <property type="protein sequence ID" value="ABJ05357.1"/>
    <property type="molecule type" value="Genomic_DNA"/>
</dbReference>
<accession>Q07RS7</accession>
<protein>
    <recommendedName>
        <fullName evidence="2">DUF2946 domain-containing protein</fullName>
    </recommendedName>
</protein>
<reference evidence="1" key="1">
    <citation type="submission" date="2006-09" db="EMBL/GenBank/DDBJ databases">
        <title>Complete sequence of Rhodopseudomonas palustris BisA53.</title>
        <authorList>
            <consortium name="US DOE Joint Genome Institute"/>
            <person name="Copeland A."/>
            <person name="Lucas S."/>
            <person name="Lapidus A."/>
            <person name="Barry K."/>
            <person name="Detter J.C."/>
            <person name="Glavina del Rio T."/>
            <person name="Hammon N."/>
            <person name="Israni S."/>
            <person name="Dalin E."/>
            <person name="Tice H."/>
            <person name="Pitluck S."/>
            <person name="Chain P."/>
            <person name="Malfatti S."/>
            <person name="Shin M."/>
            <person name="Vergez L."/>
            <person name="Schmutz J."/>
            <person name="Larimer F."/>
            <person name="Land M."/>
            <person name="Hauser L."/>
            <person name="Pelletier D.A."/>
            <person name="Kyrpides N."/>
            <person name="Kim E."/>
            <person name="Harwood C.S."/>
            <person name="Oda Y."/>
            <person name="Richardson P."/>
        </authorList>
    </citation>
    <scope>NUCLEOTIDE SEQUENCE [LARGE SCALE GENOMIC DNA]</scope>
    <source>
        <strain evidence="1">BisA53</strain>
    </source>
</reference>
<gene>
    <name evidence="1" type="ordered locus">RPE_1405</name>
</gene>
<dbReference type="HOGENOM" id="CLU_150626_0_0_5"/>
<evidence type="ECO:0008006" key="2">
    <source>
        <dbReference type="Google" id="ProtNLM"/>
    </source>
</evidence>
<sequence length="126" mass="12755">MIWFRAHRQGGSRLALMTLLLQLVLSFGHSHPIAEAAAPGLVATSVDVTDALLAASDQPAPSPDDHDDGGCAICATLAMAHSVLAAMPPALPLPQSGLAIQRNAEPAAPVAARAAAAFQPRAPPAA</sequence>
<proteinExistence type="predicted"/>
<dbReference type="eggNOG" id="ENOG5032NPW">
    <property type="taxonomic scope" value="Bacteria"/>
</dbReference>
<dbReference type="KEGG" id="rpe:RPE_1405"/>
<evidence type="ECO:0000313" key="1">
    <source>
        <dbReference type="EMBL" id="ABJ05357.1"/>
    </source>
</evidence>